<dbReference type="InterPro" id="IPR001878">
    <property type="entry name" value="Znf_CCHC"/>
</dbReference>
<dbReference type="Proteomes" id="UP001652622">
    <property type="component" value="Unplaced"/>
</dbReference>
<dbReference type="RefSeq" id="XP_060549059.1">
    <property type="nucleotide sequence ID" value="XM_060693076.1"/>
</dbReference>
<feature type="compositionally biased region" description="Basic and acidic residues" evidence="2">
    <location>
        <begin position="665"/>
        <end position="680"/>
    </location>
</feature>
<feature type="region of interest" description="Disordered" evidence="2">
    <location>
        <begin position="466"/>
        <end position="537"/>
    </location>
</feature>
<keyword evidence="1" id="KW-0862">Zinc</keyword>
<evidence type="ECO:0000313" key="5">
    <source>
        <dbReference type="RefSeq" id="XP_060549059.1"/>
    </source>
</evidence>
<feature type="region of interest" description="Disordered" evidence="2">
    <location>
        <begin position="1"/>
        <end position="166"/>
    </location>
</feature>
<evidence type="ECO:0000259" key="3">
    <source>
        <dbReference type="PROSITE" id="PS50158"/>
    </source>
</evidence>
<dbReference type="SMART" id="SM00343">
    <property type="entry name" value="ZnF_C2HC"/>
    <property type="match status" value="1"/>
</dbReference>
<keyword evidence="1" id="KW-0479">Metal-binding</keyword>
<protein>
    <submittedName>
        <fullName evidence="5">Uncharacterized protein LOC132712237</fullName>
    </submittedName>
</protein>
<feature type="compositionally biased region" description="Basic and acidic residues" evidence="2">
    <location>
        <begin position="466"/>
        <end position="515"/>
    </location>
</feature>
<sequence>MADLQPIESQSSKWPAREKCRTMNHEESDRGEGTESDSDPWYTPSERQVDRAMKTLAAAFGPGLKITKEKPERPKQKGRRGEGQRSTHPRATDARASPPAHLRTPGTPRLRSPRPHTPDRADWGSYLQPSPEPQYRQDLHSGEAAAGRRPPEHTWTPKSEAEAYPTGRGLYSGAAMNRSFLGDGRAEMDFAHALFRLEEEKRKKLQSGTFKLPASVPMPYCCYRHIRNHGQQPAVSNFTNSAGNLPVDFPKLRMDGGNILEWSQQLQVVFLKENMSHFINDPPERPWTLELDCMHHRAFYLLIASISPTIYHCIGHNLTVSEIIGKMFGLFYSESVSTTTQISKDFFSARLKPGTPMSEHLVSLSGTRAELHLRGEVISDQIMKSVIINSLDHSWNNFLTHLDTVSLGMLSVEKLSNKLIAEDNLRRSRPGPPREHKSEKRVVFQEKQHNTPECYICGSRGHIKRDCPKNYRERGRPEHRYRQTERHTSEERYRRRDSPVPRDKRGNRDSSRDSRTGSLYGIGEHTHTTHQDKDTSSWLLDSGASNHTTYNQKLLSSFKREDFSIKVADQNQVRVTGKGTITLPGVGKIEGVLLVPEIPHNILAAVKLSKESGVEMIFTKGNVKVSKDRKDIGRVTINQGLPYITFYEDYTHSINTSSENAEDTDQGRTEGEQVGGKEVDNDSNTTPKTQHNKHTQKRPSIGKPMHDNCAHLLHRKLGHASFPVIQKMANCTEGAIIKNCENYLECSVCKCSKLKVKPRPKKSLRAANQIFDLVHMDLCSPVSKVFSNPGEPSEKGLLGSAILALEKPMDEHGFISGLLLAPSSRQKVELCPRRKDGRGRGNLETARGIGYNAASSVKEAQMLQSKLDYQAGFSDKRAGLKWIGGLVLQGVGERPSGFLNLAAATACRGQQARRCIGKEGEEEGSVASWPPEATGRKEPPSLPLSR</sequence>
<keyword evidence="1" id="KW-0863">Zinc-finger</keyword>
<accession>A0ABM3ZL18</accession>
<dbReference type="PROSITE" id="PS50158">
    <property type="entry name" value="ZF_CCHC"/>
    <property type="match status" value="1"/>
</dbReference>
<feature type="region of interest" description="Disordered" evidence="2">
    <location>
        <begin position="423"/>
        <end position="445"/>
    </location>
</feature>
<name>A0ABM3ZL18_PANGU</name>
<keyword evidence="4" id="KW-1185">Reference proteome</keyword>
<feature type="compositionally biased region" description="Basic and acidic residues" evidence="2">
    <location>
        <begin position="524"/>
        <end position="535"/>
    </location>
</feature>
<dbReference type="Pfam" id="PF14223">
    <property type="entry name" value="Retrotran_gag_2"/>
    <property type="match status" value="1"/>
</dbReference>
<organism evidence="4 5">
    <name type="scientific">Pantherophis guttatus</name>
    <name type="common">Corn snake</name>
    <name type="synonym">Elaphe guttata</name>
    <dbReference type="NCBI Taxonomy" id="94885"/>
    <lineage>
        <taxon>Eukaryota</taxon>
        <taxon>Metazoa</taxon>
        <taxon>Chordata</taxon>
        <taxon>Craniata</taxon>
        <taxon>Vertebrata</taxon>
        <taxon>Euteleostomi</taxon>
        <taxon>Lepidosauria</taxon>
        <taxon>Squamata</taxon>
        <taxon>Bifurcata</taxon>
        <taxon>Unidentata</taxon>
        <taxon>Episquamata</taxon>
        <taxon>Toxicofera</taxon>
        <taxon>Serpentes</taxon>
        <taxon>Colubroidea</taxon>
        <taxon>Colubridae</taxon>
        <taxon>Colubrinae</taxon>
        <taxon>Pantherophis</taxon>
    </lineage>
</organism>
<evidence type="ECO:0000256" key="2">
    <source>
        <dbReference type="SAM" id="MobiDB-lite"/>
    </source>
</evidence>
<feature type="region of interest" description="Disordered" evidence="2">
    <location>
        <begin position="918"/>
        <end position="946"/>
    </location>
</feature>
<dbReference type="InterPro" id="IPR036875">
    <property type="entry name" value="Znf_CCHC_sf"/>
</dbReference>
<dbReference type="Pfam" id="PF22936">
    <property type="entry name" value="Pol_BBD"/>
    <property type="match status" value="1"/>
</dbReference>
<evidence type="ECO:0000256" key="1">
    <source>
        <dbReference type="PROSITE-ProRule" id="PRU00047"/>
    </source>
</evidence>
<dbReference type="Pfam" id="PF00098">
    <property type="entry name" value="zf-CCHC"/>
    <property type="match status" value="1"/>
</dbReference>
<feature type="compositionally biased region" description="Basic and acidic residues" evidence="2">
    <location>
        <begin position="15"/>
        <end position="33"/>
    </location>
</feature>
<dbReference type="GeneID" id="132712237"/>
<reference evidence="5" key="1">
    <citation type="submission" date="2025-08" db="UniProtKB">
        <authorList>
            <consortium name="RefSeq"/>
        </authorList>
    </citation>
    <scope>IDENTIFICATION</scope>
    <source>
        <tissue evidence="5">Blood</tissue>
    </source>
</reference>
<dbReference type="InterPro" id="IPR054722">
    <property type="entry name" value="PolX-like_BBD"/>
</dbReference>
<evidence type="ECO:0000313" key="4">
    <source>
        <dbReference type="Proteomes" id="UP001652622"/>
    </source>
</evidence>
<dbReference type="SUPFAM" id="SSF57756">
    <property type="entry name" value="Retrovirus zinc finger-like domains"/>
    <property type="match status" value="1"/>
</dbReference>
<dbReference type="Gene3D" id="4.10.60.10">
    <property type="entry name" value="Zinc finger, CCHC-type"/>
    <property type="match status" value="1"/>
</dbReference>
<feature type="compositionally biased region" description="Basic and acidic residues" evidence="2">
    <location>
        <begin position="66"/>
        <end position="93"/>
    </location>
</feature>
<gene>
    <name evidence="5" type="primary">LOC132712237</name>
</gene>
<proteinExistence type="predicted"/>
<feature type="region of interest" description="Disordered" evidence="2">
    <location>
        <begin position="657"/>
        <end position="703"/>
    </location>
</feature>
<feature type="domain" description="CCHC-type" evidence="3">
    <location>
        <begin position="454"/>
        <end position="469"/>
    </location>
</feature>